<dbReference type="RefSeq" id="WP_190464421.1">
    <property type="nucleotide sequence ID" value="NZ_JACJPW010000023.1"/>
</dbReference>
<accession>A0A926ZFX9</accession>
<keyword evidence="1" id="KW-0732">Signal</keyword>
<proteinExistence type="predicted"/>
<feature type="signal peptide" evidence="1">
    <location>
        <begin position="1"/>
        <end position="32"/>
    </location>
</feature>
<evidence type="ECO:0000256" key="1">
    <source>
        <dbReference type="SAM" id="SignalP"/>
    </source>
</evidence>
<dbReference type="InterPro" id="IPR054720">
    <property type="entry name" value="HpiC1"/>
</dbReference>
<organism evidence="2 3">
    <name type="scientific">Aerosakkonema funiforme FACHB-1375</name>
    <dbReference type="NCBI Taxonomy" id="2949571"/>
    <lineage>
        <taxon>Bacteria</taxon>
        <taxon>Bacillati</taxon>
        <taxon>Cyanobacteriota</taxon>
        <taxon>Cyanophyceae</taxon>
        <taxon>Oscillatoriophycideae</taxon>
        <taxon>Aerosakkonematales</taxon>
        <taxon>Aerosakkonemataceae</taxon>
        <taxon>Aerosakkonema</taxon>
    </lineage>
</organism>
<dbReference type="Proteomes" id="UP000641646">
    <property type="component" value="Unassembled WGS sequence"/>
</dbReference>
<protein>
    <submittedName>
        <fullName evidence="2">Uncharacterized protein</fullName>
    </submittedName>
</protein>
<name>A0A926ZFX9_9CYAN</name>
<feature type="chain" id="PRO_5037243589" evidence="1">
    <location>
        <begin position="33"/>
        <end position="142"/>
    </location>
</feature>
<comment type="caution">
    <text evidence="2">The sequence shown here is derived from an EMBL/GenBank/DDBJ whole genome shotgun (WGS) entry which is preliminary data.</text>
</comment>
<gene>
    <name evidence="2" type="ORF">H6G03_10920</name>
</gene>
<dbReference type="EMBL" id="JACJPW010000023">
    <property type="protein sequence ID" value="MBD2181613.1"/>
    <property type="molecule type" value="Genomic_DNA"/>
</dbReference>
<evidence type="ECO:0000313" key="2">
    <source>
        <dbReference type="EMBL" id="MBD2181613.1"/>
    </source>
</evidence>
<evidence type="ECO:0000313" key="3">
    <source>
        <dbReference type="Proteomes" id="UP000641646"/>
    </source>
</evidence>
<dbReference type="AlphaFoldDB" id="A0A926ZFX9"/>
<reference evidence="2" key="1">
    <citation type="journal article" date="2015" name="ISME J.">
        <title>Draft Genome Sequence of Streptomyces incarnatus NRRL8089, which Produces the Nucleoside Antibiotic Sinefungin.</title>
        <authorList>
            <person name="Oshima K."/>
            <person name="Hattori M."/>
            <person name="Shimizu H."/>
            <person name="Fukuda K."/>
            <person name="Nemoto M."/>
            <person name="Inagaki K."/>
            <person name="Tamura T."/>
        </authorList>
    </citation>
    <scope>NUCLEOTIDE SEQUENCE</scope>
    <source>
        <strain evidence="2">FACHB-1375</strain>
    </source>
</reference>
<reference evidence="2" key="2">
    <citation type="submission" date="2020-08" db="EMBL/GenBank/DDBJ databases">
        <authorList>
            <person name="Chen M."/>
            <person name="Teng W."/>
            <person name="Zhao L."/>
            <person name="Hu C."/>
            <person name="Zhou Y."/>
            <person name="Han B."/>
            <person name="Song L."/>
            <person name="Shu W."/>
        </authorList>
    </citation>
    <scope>NUCLEOTIDE SEQUENCE</scope>
    <source>
        <strain evidence="2">FACHB-1375</strain>
    </source>
</reference>
<keyword evidence="3" id="KW-1185">Reference proteome</keyword>
<dbReference type="Pfam" id="PF22825">
    <property type="entry name" value="HpiC1-like"/>
    <property type="match status" value="1"/>
</dbReference>
<sequence>MKKIFTNLIAAATASSAAVCMAIALEAPKAEAFSLAITNAGFEDPILGYGEFTDKSIPGWELYDPSGLISIPFVANYAVYHAASYSYVDEAPEGNNVGAIFLGLEPRSGVAGITQTLSSVLTAGTKYDLQVKVGNAAPDKIM</sequence>